<feature type="compositionally biased region" description="Polar residues" evidence="6">
    <location>
        <begin position="165"/>
        <end position="179"/>
    </location>
</feature>
<keyword evidence="5 7" id="KW-0472">Membrane</keyword>
<evidence type="ECO:0000256" key="3">
    <source>
        <dbReference type="ARBA" id="ARBA00022692"/>
    </source>
</evidence>
<dbReference type="GeneID" id="92375682"/>
<feature type="compositionally biased region" description="Polar residues" evidence="6">
    <location>
        <begin position="114"/>
        <end position="133"/>
    </location>
</feature>
<accession>A0A1G4IDD6</accession>
<comment type="subcellular location">
    <subcellularLocation>
        <location evidence="1">Membrane</location>
        <topology evidence="1">Multi-pass membrane protein</topology>
    </subcellularLocation>
</comment>
<evidence type="ECO:0000313" key="9">
    <source>
        <dbReference type="Proteomes" id="UP000195570"/>
    </source>
</evidence>
<dbReference type="InterPro" id="IPR045231">
    <property type="entry name" value="Yip1/4-like"/>
</dbReference>
<reference evidence="8" key="1">
    <citation type="submission" date="2016-09" db="EMBL/GenBank/DDBJ databases">
        <authorList>
            <person name="Hebert L."/>
            <person name="Moumen B."/>
        </authorList>
    </citation>
    <scope>NUCLEOTIDE SEQUENCE [LARGE SCALE GENOMIC DNA]</scope>
    <source>
        <strain evidence="8">OVI</strain>
    </source>
</reference>
<proteinExistence type="inferred from homology"/>
<feature type="transmembrane region" description="Helical" evidence="7">
    <location>
        <begin position="304"/>
        <end position="322"/>
    </location>
</feature>
<dbReference type="PANTHER" id="PTHR21236">
    <property type="entry name" value="GOLGI MEMBRANE PROTEIN YIP1"/>
    <property type="match status" value="1"/>
</dbReference>
<feature type="transmembrane region" description="Helical" evidence="7">
    <location>
        <begin position="366"/>
        <end position="386"/>
    </location>
</feature>
<feature type="region of interest" description="Disordered" evidence="6">
    <location>
        <begin position="104"/>
        <end position="137"/>
    </location>
</feature>
<organism evidence="8 9">
    <name type="scientific">Trypanosoma equiperdum</name>
    <dbReference type="NCBI Taxonomy" id="5694"/>
    <lineage>
        <taxon>Eukaryota</taxon>
        <taxon>Discoba</taxon>
        <taxon>Euglenozoa</taxon>
        <taxon>Kinetoplastea</taxon>
        <taxon>Metakinetoplastina</taxon>
        <taxon>Trypanosomatida</taxon>
        <taxon>Trypanosomatidae</taxon>
        <taxon>Trypanosoma</taxon>
    </lineage>
</organism>
<feature type="compositionally biased region" description="Polar residues" evidence="6">
    <location>
        <begin position="12"/>
        <end position="28"/>
    </location>
</feature>
<comment type="similarity">
    <text evidence="2">Belongs to the YIP1 family.</text>
</comment>
<evidence type="ECO:0000256" key="2">
    <source>
        <dbReference type="ARBA" id="ARBA00010596"/>
    </source>
</evidence>
<feature type="compositionally biased region" description="Pro residues" evidence="6">
    <location>
        <begin position="184"/>
        <end position="193"/>
    </location>
</feature>
<dbReference type="EMBL" id="CZPT02001380">
    <property type="protein sequence ID" value="SCU70169.1"/>
    <property type="molecule type" value="Genomic_DNA"/>
</dbReference>
<dbReference type="GO" id="GO:0006888">
    <property type="term" value="P:endoplasmic reticulum to Golgi vesicle-mediated transport"/>
    <property type="evidence" value="ECO:0007669"/>
    <property type="project" value="InterPro"/>
</dbReference>
<evidence type="ECO:0000313" key="8">
    <source>
        <dbReference type="EMBL" id="SCU70169.1"/>
    </source>
</evidence>
<evidence type="ECO:0000256" key="6">
    <source>
        <dbReference type="SAM" id="MobiDB-lite"/>
    </source>
</evidence>
<keyword evidence="4 7" id="KW-1133">Transmembrane helix</keyword>
<sequence length="416" mass="46170">MQPQPNGLYFPQGNQGEVNGANNSNYYQQPPPFAPWPNQSAGARPEDFFYNGGDANHMNPIRQQQQQQQQQYQHPYQYPQQQMQAQPPKVASATPYFSRPASCASPKAFRTGSDRNSFQSSPSHFVSGTQSPKPTAAHPFIQMPVATTVPLMNPAVPVFHDYSPKGQQLPLQGTSWHQRTSSTGPPPTPPPTSYSPTQPGFFGNLLQTLALRNMMTAFNNESGVDTSQGQVPLHQQRFGYPEDDLPLLDELGIFPHEIRANALAVLNPFREMGENVSDSMDLAGPIVFAVLLAILLSLRGSMRFSTIYGQFVIGVIFMRVLLSLMTENAVSLQFVISALGYGLIPNVFLAASQSLMYWLFGYVGKTMLVPALLAVLWSAWCATSMLVRGFHMEKQRYLIMYPLSLFYAVFATLTIF</sequence>
<dbReference type="Proteomes" id="UP000195570">
    <property type="component" value="Unassembled WGS sequence"/>
</dbReference>
<evidence type="ECO:0000256" key="4">
    <source>
        <dbReference type="ARBA" id="ARBA00022989"/>
    </source>
</evidence>
<feature type="region of interest" description="Disordered" evidence="6">
    <location>
        <begin position="1"/>
        <end position="74"/>
    </location>
</feature>
<dbReference type="PANTHER" id="PTHR21236:SF2">
    <property type="entry name" value="PROTEIN YIPF"/>
    <property type="match status" value="1"/>
</dbReference>
<dbReference type="GO" id="GO:0005802">
    <property type="term" value="C:trans-Golgi network"/>
    <property type="evidence" value="ECO:0007669"/>
    <property type="project" value="TreeGrafter"/>
</dbReference>
<dbReference type="AlphaFoldDB" id="A0A1G4IDD6"/>
<feature type="transmembrane region" description="Helical" evidence="7">
    <location>
        <begin position="398"/>
        <end position="415"/>
    </location>
</feature>
<evidence type="ECO:0000256" key="1">
    <source>
        <dbReference type="ARBA" id="ARBA00004141"/>
    </source>
</evidence>
<dbReference type="GO" id="GO:0048280">
    <property type="term" value="P:vesicle fusion with Golgi apparatus"/>
    <property type="evidence" value="ECO:0007669"/>
    <property type="project" value="TreeGrafter"/>
</dbReference>
<name>A0A1G4IDD6_TRYEQ</name>
<keyword evidence="3 7" id="KW-0812">Transmembrane</keyword>
<dbReference type="RefSeq" id="XP_067081026.1">
    <property type="nucleotide sequence ID" value="XM_067224925.1"/>
</dbReference>
<evidence type="ECO:0000256" key="5">
    <source>
        <dbReference type="ARBA" id="ARBA00023136"/>
    </source>
</evidence>
<evidence type="ECO:0000256" key="7">
    <source>
        <dbReference type="SAM" id="Phobius"/>
    </source>
</evidence>
<comment type="caution">
    <text evidence="8">The sequence shown here is derived from an EMBL/GenBank/DDBJ whole genome shotgun (WGS) entry which is preliminary data.</text>
</comment>
<feature type="region of interest" description="Disordered" evidence="6">
    <location>
        <begin position="162"/>
        <end position="199"/>
    </location>
</feature>
<feature type="compositionally biased region" description="Low complexity" evidence="6">
    <location>
        <begin position="63"/>
        <end position="74"/>
    </location>
</feature>
<dbReference type="VEuPathDB" id="TriTrypDB:TEOVI_000174200"/>
<protein>
    <submittedName>
        <fullName evidence="8">Membrane protein YIP1, putative</fullName>
    </submittedName>
</protein>
<gene>
    <name evidence="8" type="ORF">TEOVI_000174200</name>
</gene>
<keyword evidence="9" id="KW-1185">Reference proteome</keyword>
<dbReference type="GO" id="GO:0016020">
    <property type="term" value="C:membrane"/>
    <property type="evidence" value="ECO:0007669"/>
    <property type="project" value="UniProtKB-SubCell"/>
</dbReference>
<feature type="transmembrane region" description="Helical" evidence="7">
    <location>
        <begin position="334"/>
        <end position="360"/>
    </location>
</feature>